<dbReference type="PANTHER" id="PTHR43026:SF1">
    <property type="entry name" value="2-HYDROXYACID DEHYDROGENASE HOMOLOG 1-RELATED"/>
    <property type="match status" value="1"/>
</dbReference>
<evidence type="ECO:0000259" key="5">
    <source>
        <dbReference type="Pfam" id="PF00389"/>
    </source>
</evidence>
<sequence>MRIAVFSTKPYDRAHLAEANAQLDTPHELTFLEARLTAETAALGGGHDAVCLFVNDDASPTALDTLADGGVRLVLTRSAGFNHIDLDAADRLGMPVARVPAYSPYAVAEHAVALLLALNRKLHRAYSRVRDQNFSLAGLEGFDVHGKTLGIVGTGTIGTVFARLMRGFHCEVLAHDPYPNEEIPRLRGTYVGLDELLERSHIISLHCPLTADTHHLLDAAAFGRMQEGALVVNTSRGGLVDAAAAVEALKSGHLGGLAIDVYEEEADLFFEDHSEEVLTDDTFARLLSFPNVLVTAHQAFFTTEALQNIAETTIGNATAFESGSGELHTVPAP</sequence>
<dbReference type="SUPFAM" id="SSF51735">
    <property type="entry name" value="NAD(P)-binding Rossmann-fold domains"/>
    <property type="match status" value="1"/>
</dbReference>
<feature type="domain" description="D-isomer specific 2-hydroxyacid dehydrogenase catalytic" evidence="5">
    <location>
        <begin position="4"/>
        <end position="326"/>
    </location>
</feature>
<dbReference type="Gene3D" id="3.40.50.720">
    <property type="entry name" value="NAD(P)-binding Rossmann-like Domain"/>
    <property type="match status" value="2"/>
</dbReference>
<evidence type="ECO:0000313" key="7">
    <source>
        <dbReference type="EMBL" id="AXV05262.1"/>
    </source>
</evidence>
<feature type="domain" description="D-isomer specific 2-hydroxyacid dehydrogenase NAD-binding" evidence="6">
    <location>
        <begin position="112"/>
        <end position="299"/>
    </location>
</feature>
<dbReference type="KEGG" id="euz:DVS28_a0555"/>
<dbReference type="RefSeq" id="WP_114590091.1">
    <property type="nucleotide sequence ID" value="NZ_CP031165.1"/>
</dbReference>
<keyword evidence="3" id="KW-0520">NAD</keyword>
<reference evidence="7 8" key="1">
    <citation type="submission" date="2018-09" db="EMBL/GenBank/DDBJ databases">
        <title>Complete genome sequence of Euzebya sp. DY32-46 isolated from seawater of Pacific Ocean.</title>
        <authorList>
            <person name="Xu L."/>
            <person name="Wu Y.-H."/>
            <person name="Xu X.-W."/>
        </authorList>
    </citation>
    <scope>NUCLEOTIDE SEQUENCE [LARGE SCALE GENOMIC DNA]</scope>
    <source>
        <strain evidence="7 8">DY32-46</strain>
    </source>
</reference>
<name>A0A346XSR5_9ACTN</name>
<evidence type="ECO:0000256" key="2">
    <source>
        <dbReference type="ARBA" id="ARBA00023002"/>
    </source>
</evidence>
<evidence type="ECO:0000259" key="6">
    <source>
        <dbReference type="Pfam" id="PF02826"/>
    </source>
</evidence>
<dbReference type="Pfam" id="PF00389">
    <property type="entry name" value="2-Hacid_dh"/>
    <property type="match status" value="1"/>
</dbReference>
<dbReference type="SUPFAM" id="SSF52283">
    <property type="entry name" value="Formate/glycerate dehydrogenase catalytic domain-like"/>
    <property type="match status" value="1"/>
</dbReference>
<keyword evidence="8" id="KW-1185">Reference proteome</keyword>
<dbReference type="OrthoDB" id="9793626at2"/>
<dbReference type="InterPro" id="IPR006139">
    <property type="entry name" value="D-isomer_2_OHA_DH_cat_dom"/>
</dbReference>
<dbReference type="Proteomes" id="UP000264006">
    <property type="component" value="Chromosome"/>
</dbReference>
<dbReference type="InterPro" id="IPR006140">
    <property type="entry name" value="D-isomer_DH_NAD-bd"/>
</dbReference>
<dbReference type="Pfam" id="PF02826">
    <property type="entry name" value="2-Hacid_dh_C"/>
    <property type="match status" value="1"/>
</dbReference>
<dbReference type="GO" id="GO:0008720">
    <property type="term" value="F:D-lactate dehydrogenase (NAD+) activity"/>
    <property type="evidence" value="ECO:0007669"/>
    <property type="project" value="TreeGrafter"/>
</dbReference>
<dbReference type="InterPro" id="IPR036291">
    <property type="entry name" value="NAD(P)-bd_dom_sf"/>
</dbReference>
<gene>
    <name evidence="7" type="ORF">DVS28_a0555</name>
</gene>
<dbReference type="PROSITE" id="PS00671">
    <property type="entry name" value="D_2_HYDROXYACID_DH_3"/>
    <property type="match status" value="1"/>
</dbReference>
<evidence type="ECO:0000256" key="1">
    <source>
        <dbReference type="ARBA" id="ARBA00005854"/>
    </source>
</evidence>
<dbReference type="AlphaFoldDB" id="A0A346XSR5"/>
<proteinExistence type="inferred from homology"/>
<evidence type="ECO:0000313" key="8">
    <source>
        <dbReference type="Proteomes" id="UP000264006"/>
    </source>
</evidence>
<organism evidence="7 8">
    <name type="scientific">Euzebya pacifica</name>
    <dbReference type="NCBI Taxonomy" id="1608957"/>
    <lineage>
        <taxon>Bacteria</taxon>
        <taxon>Bacillati</taxon>
        <taxon>Actinomycetota</taxon>
        <taxon>Nitriliruptoria</taxon>
        <taxon>Euzebyales</taxon>
    </lineage>
</organism>
<protein>
    <submittedName>
        <fullName evidence="7">D-lactate dehydrogenase</fullName>
    </submittedName>
</protein>
<dbReference type="EMBL" id="CP031165">
    <property type="protein sequence ID" value="AXV05262.1"/>
    <property type="molecule type" value="Genomic_DNA"/>
</dbReference>
<comment type="similarity">
    <text evidence="1 4">Belongs to the D-isomer specific 2-hydroxyacid dehydrogenase family.</text>
</comment>
<dbReference type="GO" id="GO:0051287">
    <property type="term" value="F:NAD binding"/>
    <property type="evidence" value="ECO:0007669"/>
    <property type="project" value="InterPro"/>
</dbReference>
<evidence type="ECO:0000256" key="4">
    <source>
        <dbReference type="RuleBase" id="RU003719"/>
    </source>
</evidence>
<dbReference type="PROSITE" id="PS00670">
    <property type="entry name" value="D_2_HYDROXYACID_DH_2"/>
    <property type="match status" value="1"/>
</dbReference>
<dbReference type="PANTHER" id="PTHR43026">
    <property type="entry name" value="2-HYDROXYACID DEHYDROGENASE HOMOLOG 1-RELATED"/>
    <property type="match status" value="1"/>
</dbReference>
<dbReference type="CDD" id="cd12183">
    <property type="entry name" value="LDH_like_2"/>
    <property type="match status" value="1"/>
</dbReference>
<accession>A0A346XSR5</accession>
<evidence type="ECO:0000256" key="3">
    <source>
        <dbReference type="ARBA" id="ARBA00023027"/>
    </source>
</evidence>
<dbReference type="InterPro" id="IPR029753">
    <property type="entry name" value="D-isomer_DH_CS"/>
</dbReference>
<keyword evidence="2 4" id="KW-0560">Oxidoreductase</keyword>
<dbReference type="InterPro" id="IPR058205">
    <property type="entry name" value="D-LDH-like"/>
</dbReference>